<dbReference type="HOGENOM" id="CLU_1433597_0_0_0"/>
<name>L0DJD4_SINAD</name>
<dbReference type="EMBL" id="CP003364">
    <property type="protein sequence ID" value="AGA28950.1"/>
    <property type="molecule type" value="Genomic_DNA"/>
</dbReference>
<reference evidence="1 2" key="1">
    <citation type="submission" date="2012-02" db="EMBL/GenBank/DDBJ databases">
        <title>Complete sequence of chromosome of Singulisphaera acidiphila DSM 18658.</title>
        <authorList>
            <consortium name="US DOE Joint Genome Institute (JGI-PGF)"/>
            <person name="Lucas S."/>
            <person name="Copeland A."/>
            <person name="Lapidus A."/>
            <person name="Glavina del Rio T."/>
            <person name="Dalin E."/>
            <person name="Tice H."/>
            <person name="Bruce D."/>
            <person name="Goodwin L."/>
            <person name="Pitluck S."/>
            <person name="Peters L."/>
            <person name="Ovchinnikova G."/>
            <person name="Chertkov O."/>
            <person name="Kyrpides N."/>
            <person name="Mavromatis K."/>
            <person name="Ivanova N."/>
            <person name="Brettin T."/>
            <person name="Detter J.C."/>
            <person name="Han C."/>
            <person name="Larimer F."/>
            <person name="Land M."/>
            <person name="Hauser L."/>
            <person name="Markowitz V."/>
            <person name="Cheng J.-F."/>
            <person name="Hugenholtz P."/>
            <person name="Woyke T."/>
            <person name="Wu D."/>
            <person name="Tindall B."/>
            <person name="Pomrenke H."/>
            <person name="Brambilla E."/>
            <person name="Klenk H.-P."/>
            <person name="Eisen J.A."/>
        </authorList>
    </citation>
    <scope>NUCLEOTIDE SEQUENCE [LARGE SCALE GENOMIC DNA]</scope>
    <source>
        <strain evidence="2">ATCC BAA-1392 / DSM 18658 / VKM B-2454 / MOB10</strain>
    </source>
</reference>
<protein>
    <recommendedName>
        <fullName evidence="3">Thioredoxin domain-containing protein</fullName>
    </recommendedName>
</protein>
<dbReference type="InterPro" id="IPR036249">
    <property type="entry name" value="Thioredoxin-like_sf"/>
</dbReference>
<evidence type="ECO:0008006" key="3">
    <source>
        <dbReference type="Google" id="ProtNLM"/>
    </source>
</evidence>
<dbReference type="AlphaFoldDB" id="L0DJD4"/>
<evidence type="ECO:0000313" key="1">
    <source>
        <dbReference type="EMBL" id="AGA28950.1"/>
    </source>
</evidence>
<accession>L0DJD4</accession>
<dbReference type="SUPFAM" id="SSF52833">
    <property type="entry name" value="Thioredoxin-like"/>
    <property type="match status" value="1"/>
</dbReference>
<dbReference type="Proteomes" id="UP000010798">
    <property type="component" value="Chromosome"/>
</dbReference>
<dbReference type="Gene3D" id="3.40.30.10">
    <property type="entry name" value="Glutaredoxin"/>
    <property type="match status" value="1"/>
</dbReference>
<gene>
    <name evidence="1" type="ordered locus">Sinac_4787</name>
</gene>
<sequence>MALVTTVVLAWTAWLRFGGEAPIEPPTVGAAVPPLRLLDAATSQPIVLVGLRGRVVWITFWSSNAPAEFAQLDRVWGQLGSRRGFSMVAAAVDAHAAGRVRTLIGQAKSSLPVYLASPETCRTFGATAPNLPLHLLIDEDGHVGAIAHGAGSDTFSRLAEMAERWLDEREPLGKTRFAINRRREELEVF</sequence>
<organism evidence="1 2">
    <name type="scientific">Singulisphaera acidiphila (strain ATCC BAA-1392 / DSM 18658 / VKM B-2454 / MOB10)</name>
    <dbReference type="NCBI Taxonomy" id="886293"/>
    <lineage>
        <taxon>Bacteria</taxon>
        <taxon>Pseudomonadati</taxon>
        <taxon>Planctomycetota</taxon>
        <taxon>Planctomycetia</taxon>
        <taxon>Isosphaerales</taxon>
        <taxon>Isosphaeraceae</taxon>
        <taxon>Singulisphaera</taxon>
    </lineage>
</organism>
<keyword evidence="2" id="KW-1185">Reference proteome</keyword>
<dbReference type="KEGG" id="saci:Sinac_4787"/>
<evidence type="ECO:0000313" key="2">
    <source>
        <dbReference type="Proteomes" id="UP000010798"/>
    </source>
</evidence>
<proteinExistence type="predicted"/>